<dbReference type="PROSITE" id="PS50929">
    <property type="entry name" value="ABC_TM1F"/>
    <property type="match status" value="1"/>
</dbReference>
<dbReference type="Gene3D" id="3.40.50.300">
    <property type="entry name" value="P-loop containing nucleotide triphosphate hydrolases"/>
    <property type="match status" value="1"/>
</dbReference>
<evidence type="ECO:0000256" key="8">
    <source>
        <dbReference type="ARBA" id="ARBA00023136"/>
    </source>
</evidence>
<name>A0A6N8IH67_9ACTN</name>
<feature type="transmembrane region" description="Helical" evidence="10">
    <location>
        <begin position="259"/>
        <end position="281"/>
    </location>
</feature>
<dbReference type="PANTHER" id="PTHR43394:SF1">
    <property type="entry name" value="ATP-BINDING CASSETTE SUB-FAMILY B MEMBER 10, MITOCHONDRIAL"/>
    <property type="match status" value="1"/>
</dbReference>
<feature type="transmembrane region" description="Helical" evidence="10">
    <location>
        <begin position="71"/>
        <end position="102"/>
    </location>
</feature>
<feature type="transmembrane region" description="Helical" evidence="10">
    <location>
        <begin position="31"/>
        <end position="51"/>
    </location>
</feature>
<dbReference type="AlphaFoldDB" id="A0A6N8IH67"/>
<evidence type="ECO:0000256" key="9">
    <source>
        <dbReference type="ARBA" id="ARBA00023455"/>
    </source>
</evidence>
<dbReference type="InterPro" id="IPR011527">
    <property type="entry name" value="ABC1_TM_dom"/>
</dbReference>
<dbReference type="GO" id="GO:0005886">
    <property type="term" value="C:plasma membrane"/>
    <property type="evidence" value="ECO:0007669"/>
    <property type="project" value="UniProtKB-SubCell"/>
</dbReference>
<comment type="similarity">
    <text evidence="9">Belongs to the ABC transporter superfamily. Siderophore-Fe(3+) uptake transporter (SIUT) (TC 3.A.1.21) family.</text>
</comment>
<evidence type="ECO:0000259" key="12">
    <source>
        <dbReference type="PROSITE" id="PS50929"/>
    </source>
</evidence>
<evidence type="ECO:0000256" key="6">
    <source>
        <dbReference type="ARBA" id="ARBA00022840"/>
    </source>
</evidence>
<dbReference type="InterPro" id="IPR027417">
    <property type="entry name" value="P-loop_NTPase"/>
</dbReference>
<gene>
    <name evidence="13" type="ORF">GO738_07875</name>
</gene>
<organism evidence="13 14">
    <name type="scientific">Gordonibacter urolithinfaciens</name>
    <dbReference type="NCBI Taxonomy" id="1335613"/>
    <lineage>
        <taxon>Bacteria</taxon>
        <taxon>Bacillati</taxon>
        <taxon>Actinomycetota</taxon>
        <taxon>Coriobacteriia</taxon>
        <taxon>Eggerthellales</taxon>
        <taxon>Eggerthellaceae</taxon>
        <taxon>Gordonibacter</taxon>
    </lineage>
</organism>
<dbReference type="GO" id="GO:0005524">
    <property type="term" value="F:ATP binding"/>
    <property type="evidence" value="ECO:0007669"/>
    <property type="project" value="UniProtKB-KW"/>
</dbReference>
<evidence type="ECO:0000256" key="5">
    <source>
        <dbReference type="ARBA" id="ARBA00022741"/>
    </source>
</evidence>
<dbReference type="InterPro" id="IPR039421">
    <property type="entry name" value="Type_1_exporter"/>
</dbReference>
<dbReference type="PANTHER" id="PTHR43394">
    <property type="entry name" value="ATP-DEPENDENT PERMEASE MDL1, MITOCHONDRIAL"/>
    <property type="match status" value="1"/>
</dbReference>
<evidence type="ECO:0000256" key="3">
    <source>
        <dbReference type="ARBA" id="ARBA00022475"/>
    </source>
</evidence>
<dbReference type="GO" id="GO:0016887">
    <property type="term" value="F:ATP hydrolysis activity"/>
    <property type="evidence" value="ECO:0007669"/>
    <property type="project" value="InterPro"/>
</dbReference>
<dbReference type="GO" id="GO:0015421">
    <property type="term" value="F:ABC-type oligopeptide transporter activity"/>
    <property type="evidence" value="ECO:0007669"/>
    <property type="project" value="TreeGrafter"/>
</dbReference>
<dbReference type="FunFam" id="3.40.50.300:FF:000221">
    <property type="entry name" value="Multidrug ABC transporter ATP-binding protein"/>
    <property type="match status" value="1"/>
</dbReference>
<dbReference type="InterPro" id="IPR003593">
    <property type="entry name" value="AAA+_ATPase"/>
</dbReference>
<evidence type="ECO:0000313" key="14">
    <source>
        <dbReference type="Proteomes" id="UP000468327"/>
    </source>
</evidence>
<keyword evidence="3" id="KW-1003">Cell membrane</keyword>
<feature type="domain" description="ABC transmembrane type-1" evidence="12">
    <location>
        <begin position="32"/>
        <end position="315"/>
    </location>
</feature>
<dbReference type="Pfam" id="PF00005">
    <property type="entry name" value="ABC_tran"/>
    <property type="match status" value="1"/>
</dbReference>
<evidence type="ECO:0000256" key="10">
    <source>
        <dbReference type="SAM" id="Phobius"/>
    </source>
</evidence>
<dbReference type="PROSITE" id="PS50893">
    <property type="entry name" value="ABC_TRANSPORTER_2"/>
    <property type="match status" value="1"/>
</dbReference>
<evidence type="ECO:0000313" key="13">
    <source>
        <dbReference type="EMBL" id="MVN15259.1"/>
    </source>
</evidence>
<dbReference type="SUPFAM" id="SSF52540">
    <property type="entry name" value="P-loop containing nucleoside triphosphate hydrolases"/>
    <property type="match status" value="1"/>
</dbReference>
<dbReference type="EMBL" id="WPOC01000010">
    <property type="protein sequence ID" value="MVN15259.1"/>
    <property type="molecule type" value="Genomic_DNA"/>
</dbReference>
<keyword evidence="4 10" id="KW-0812">Transmembrane</keyword>
<comment type="caution">
    <text evidence="13">The sequence shown here is derived from an EMBL/GenBank/DDBJ whole genome shotgun (WGS) entry which is preliminary data.</text>
</comment>
<keyword evidence="8 10" id="KW-0472">Membrane</keyword>
<reference evidence="13 14" key="1">
    <citation type="submission" date="2019-11" db="EMBL/GenBank/DDBJ databases">
        <title>Whole genome shotgun sequencing (WGS) data from Adlercreutzia equolifaciens ResAG-91, Eggerthella lenta MRI-F36, MRI-F37, MRI-F40, ResAG-49, ResAG-88, ResAG-121, ResAG-145, and Gordonibacter sp. ResAG-5, ResAG-26, ResAG-43, ResAG-50, ResAG-59.</title>
        <authorList>
            <person name="Stoll D.A."/>
            <person name="Danylec N."/>
            <person name="Franz C.M.A.P."/>
            <person name="Huch M."/>
        </authorList>
    </citation>
    <scope>NUCLEOTIDE SEQUENCE [LARGE SCALE GENOMIC DNA]</scope>
    <source>
        <strain evidence="13 14">ResAG-59</strain>
    </source>
</reference>
<dbReference type="InterPro" id="IPR003439">
    <property type="entry name" value="ABC_transporter-like_ATP-bd"/>
</dbReference>
<proteinExistence type="inferred from homology"/>
<comment type="subcellular location">
    <subcellularLocation>
        <location evidence="1">Cell inner membrane</location>
        <topology evidence="1">Multi-pass membrane protein</topology>
    </subcellularLocation>
</comment>
<dbReference type="SUPFAM" id="SSF90123">
    <property type="entry name" value="ABC transporter transmembrane region"/>
    <property type="match status" value="1"/>
</dbReference>
<evidence type="ECO:0000256" key="1">
    <source>
        <dbReference type="ARBA" id="ARBA00004429"/>
    </source>
</evidence>
<evidence type="ECO:0000256" key="2">
    <source>
        <dbReference type="ARBA" id="ARBA00022448"/>
    </source>
</evidence>
<evidence type="ECO:0000256" key="4">
    <source>
        <dbReference type="ARBA" id="ARBA00022692"/>
    </source>
</evidence>
<keyword evidence="6 13" id="KW-0067">ATP-binding</keyword>
<evidence type="ECO:0000256" key="7">
    <source>
        <dbReference type="ARBA" id="ARBA00022989"/>
    </source>
</evidence>
<dbReference type="InterPro" id="IPR036640">
    <property type="entry name" value="ABC1_TM_sf"/>
</dbReference>
<accession>A0A6N8IH67</accession>
<feature type="transmembrane region" description="Helical" evidence="10">
    <location>
        <begin position="172"/>
        <end position="191"/>
    </location>
</feature>
<dbReference type="InterPro" id="IPR017871">
    <property type="entry name" value="ABC_transporter-like_CS"/>
</dbReference>
<protein>
    <submittedName>
        <fullName evidence="13">ATP-binding cassette domain-containing protein</fullName>
    </submittedName>
</protein>
<dbReference type="Proteomes" id="UP000468327">
    <property type="component" value="Unassembled WGS sequence"/>
</dbReference>
<dbReference type="Gene3D" id="1.20.1560.10">
    <property type="entry name" value="ABC transporter type 1, transmembrane domain"/>
    <property type="match status" value="1"/>
</dbReference>
<evidence type="ECO:0000259" key="11">
    <source>
        <dbReference type="PROSITE" id="PS50893"/>
    </source>
</evidence>
<dbReference type="Pfam" id="PF00664">
    <property type="entry name" value="ABC_membrane"/>
    <property type="match status" value="1"/>
</dbReference>
<keyword evidence="7 10" id="KW-1133">Transmembrane helix</keyword>
<feature type="transmembrane region" description="Helical" evidence="10">
    <location>
        <begin position="144"/>
        <end position="166"/>
    </location>
</feature>
<dbReference type="PROSITE" id="PS00211">
    <property type="entry name" value="ABC_TRANSPORTER_1"/>
    <property type="match status" value="1"/>
</dbReference>
<keyword evidence="2" id="KW-0813">Transport</keyword>
<dbReference type="SMART" id="SM00382">
    <property type="entry name" value="AAA"/>
    <property type="match status" value="1"/>
</dbReference>
<keyword evidence="14" id="KW-1185">Reference proteome</keyword>
<sequence>MSATSGISRRTEGRSWVSTLFSYASRCKGKMVLSVIASIASVAAGFVPFYAVYRLMEMAIVGSLTWDGALVWIAAAAIAYVLSKVLFGASTLLSHVSAYAILESLRKDFVSKLMRASLGTVQSKSIGSIKTVFIDRIENIEPPLAHMIPELGGSLVLAVGLAGWLVSIDWRMALVCLVCVPLGLAVFASSLKEFNAKYAAFMAESAHVNSVIVEYIEGIQVVKAFNQASDSYEKYANAVKAFKDFTMEWFKSTWVTMNLMSSIMPTTLLGVLPVGLALYLGGALSPADLAMCVVLALAIVDPIARFTSFVNELKSMEYAVADAAEFLDLPELPEADRRATKVKDSSVELKDVRFSYGEGEEVLHGVSLSMPSGSFTALVGPSGSGKSTLARLLVRHWDVDDGSIAIGGVDVRDMPLEQLSGLVSFVAQDNYLFNASIRENIRLGNPAASDGDVEVAARAACCDDFVSRLPQGLDTPAGSAGLELSGGERQRVSIARAILKDAPIVVLDEATAFTDPESEDKIQRSIARLSAGKTLVVIAHRLSTIVGADRIAVIEGGRVIATGKHDELLSVCPLYSRMWDAHVGARAWAAGSSGEGSMR</sequence>
<keyword evidence="5" id="KW-0547">Nucleotide-binding</keyword>
<feature type="domain" description="ABC transporter" evidence="11">
    <location>
        <begin position="347"/>
        <end position="581"/>
    </location>
</feature>